<gene>
    <name evidence="2" type="ORF">SPAR_42756</name>
</gene>
<proteinExistence type="predicted"/>
<keyword evidence="3" id="KW-1185">Reference proteome</keyword>
<sequence length="94" mass="9664">MRPPQPRLPAAQHLPLLPRVGGPDPYGPRGLEGQQDLEGAVAAEAVVRAARELGMSGRAAASALGEDAVLLGAVATDLEAAREQVFTRTREGGG</sequence>
<protein>
    <submittedName>
        <fullName evidence="2">Transcriptional regulator</fullName>
    </submittedName>
</protein>
<dbReference type="RefSeq" id="WP_065961118.1">
    <property type="nucleotide sequence ID" value="NZ_ASQP01000559.1"/>
</dbReference>
<evidence type="ECO:0000313" key="3">
    <source>
        <dbReference type="Proteomes" id="UP000186168"/>
    </source>
</evidence>
<dbReference type="GeneID" id="96743260"/>
<name>A0A1R1S4T8_9ACTN</name>
<evidence type="ECO:0000313" key="2">
    <source>
        <dbReference type="EMBL" id="OMI33179.1"/>
    </source>
</evidence>
<reference evidence="2 3" key="1">
    <citation type="submission" date="2013-05" db="EMBL/GenBank/DDBJ databases">
        <title>Genome sequence of Streptomyces sparsogenes DSM 40356.</title>
        <authorList>
            <person name="Coyne S."/>
            <person name="Seebeck F.P."/>
        </authorList>
    </citation>
    <scope>NUCLEOTIDE SEQUENCE [LARGE SCALE GENOMIC DNA]</scope>
    <source>
        <strain evidence="2 3">DSM 40356</strain>
    </source>
</reference>
<organism evidence="2 3">
    <name type="scientific">Streptomyces sparsogenes DSM 40356</name>
    <dbReference type="NCBI Taxonomy" id="1331668"/>
    <lineage>
        <taxon>Bacteria</taxon>
        <taxon>Bacillati</taxon>
        <taxon>Actinomycetota</taxon>
        <taxon>Actinomycetes</taxon>
        <taxon>Kitasatosporales</taxon>
        <taxon>Streptomycetaceae</taxon>
        <taxon>Streptomyces</taxon>
    </lineage>
</organism>
<dbReference type="AlphaFoldDB" id="A0A1R1S4T8"/>
<comment type="caution">
    <text evidence="2">The sequence shown here is derived from an EMBL/GenBank/DDBJ whole genome shotgun (WGS) entry which is preliminary data.</text>
</comment>
<dbReference type="EMBL" id="ASQP01000559">
    <property type="protein sequence ID" value="OMI33179.1"/>
    <property type="molecule type" value="Genomic_DNA"/>
</dbReference>
<evidence type="ECO:0000256" key="1">
    <source>
        <dbReference type="SAM" id="MobiDB-lite"/>
    </source>
</evidence>
<accession>A0A1R1S4T8</accession>
<feature type="region of interest" description="Disordered" evidence="1">
    <location>
        <begin position="1"/>
        <end position="35"/>
    </location>
</feature>
<dbReference type="Proteomes" id="UP000186168">
    <property type="component" value="Unassembled WGS sequence"/>
</dbReference>